<proteinExistence type="predicted"/>
<dbReference type="Proteomes" id="UP001144471">
    <property type="component" value="Unassembled WGS sequence"/>
</dbReference>
<dbReference type="EMBL" id="BSDY01000024">
    <property type="protein sequence ID" value="GLI57795.1"/>
    <property type="molecule type" value="Genomic_DNA"/>
</dbReference>
<dbReference type="PANTHER" id="PTHR32305">
    <property type="match status" value="1"/>
</dbReference>
<protein>
    <recommendedName>
        <fullName evidence="2">Teneurin-like YD-shell domain-containing protein</fullName>
    </recommendedName>
</protein>
<dbReference type="PANTHER" id="PTHR32305:SF15">
    <property type="entry name" value="PROTEIN RHSA-RELATED"/>
    <property type="match status" value="1"/>
</dbReference>
<dbReference type="InterPro" id="IPR050708">
    <property type="entry name" value="T6SS_VgrG/RHS"/>
</dbReference>
<dbReference type="Gene3D" id="2.180.10.10">
    <property type="entry name" value="RHS repeat-associated core"/>
    <property type="match status" value="1"/>
</dbReference>
<feature type="domain" description="Teneurin-like YD-shell" evidence="2">
    <location>
        <begin position="21"/>
        <end position="118"/>
    </location>
</feature>
<evidence type="ECO:0000256" key="1">
    <source>
        <dbReference type="ARBA" id="ARBA00022737"/>
    </source>
</evidence>
<dbReference type="InterPro" id="IPR056823">
    <property type="entry name" value="TEN-like_YD-shell"/>
</dbReference>
<evidence type="ECO:0000313" key="4">
    <source>
        <dbReference type="Proteomes" id="UP001144471"/>
    </source>
</evidence>
<keyword evidence="1" id="KW-0677">Repeat</keyword>
<comment type="caution">
    <text evidence="3">The sequence shown here is derived from an EMBL/GenBank/DDBJ whole genome shotgun (WGS) entry which is preliminary data.</text>
</comment>
<dbReference type="NCBIfam" id="TIGR03696">
    <property type="entry name" value="Rhs_assc_core"/>
    <property type="match status" value="1"/>
</dbReference>
<dbReference type="AlphaFoldDB" id="A0A9W6GPH3"/>
<keyword evidence="4" id="KW-1185">Reference proteome</keyword>
<dbReference type="InterPro" id="IPR022385">
    <property type="entry name" value="Rhs_assc_core"/>
</dbReference>
<name>A0A9W6GPH3_9FUSO</name>
<gene>
    <name evidence="3" type="ORF">PM10SUCC1_33090</name>
</gene>
<accession>A0A9W6GPH3</accession>
<evidence type="ECO:0000259" key="2">
    <source>
        <dbReference type="Pfam" id="PF25023"/>
    </source>
</evidence>
<dbReference type="Pfam" id="PF25023">
    <property type="entry name" value="TEN_YD-shell"/>
    <property type="match status" value="1"/>
</dbReference>
<sequence>MNYIHGLERLPLLEIDENDSVIVNIFDDGELLCIEGEDSESYLLKDHLGSTRVVIDETTEKVGEFHYGDFGKTVTKAEPERSLDSIRYRYMGQEWDEEVEKYNYLARVYDPEIGRFDSLDPKREGFSPYVYVGDNPINFVDLDGKGLRGWLRGKFEKFGAWREGRRINRRIERRLQEESQPSISGVKNVFTNRYEEHLKLQRQNSTSVPGDMNRLESSENLLLGLDDALDDESLIGGYEESGYLDETFVNYRQTQNNVNNSGIFRAMHDSKQIGFILDDFEIETYREGVRIGAVHPGAGPTSRQFTNMEFMYASLVPAIKGKTMFLSAGRSHSLTTLYPDIDFNAPHGFIQRGEFYARHPQNTVNEFSQDPELPI</sequence>
<organism evidence="3 4">
    <name type="scientific">Propionigenium maris DSM 9537</name>
    <dbReference type="NCBI Taxonomy" id="1123000"/>
    <lineage>
        <taxon>Bacteria</taxon>
        <taxon>Fusobacteriati</taxon>
        <taxon>Fusobacteriota</taxon>
        <taxon>Fusobacteriia</taxon>
        <taxon>Fusobacteriales</taxon>
        <taxon>Fusobacteriaceae</taxon>
        <taxon>Propionigenium</taxon>
    </lineage>
</organism>
<dbReference type="RefSeq" id="WP_281837471.1">
    <property type="nucleotide sequence ID" value="NZ_BSDY01000024.1"/>
</dbReference>
<reference evidence="3" key="1">
    <citation type="submission" date="2022-12" db="EMBL/GenBank/DDBJ databases">
        <title>Reference genome sequencing for broad-spectrum identification of bacterial and archaeal isolates by mass spectrometry.</title>
        <authorList>
            <person name="Sekiguchi Y."/>
            <person name="Tourlousse D.M."/>
        </authorList>
    </citation>
    <scope>NUCLEOTIDE SEQUENCE</scope>
    <source>
        <strain evidence="3">10succ1</strain>
    </source>
</reference>
<evidence type="ECO:0000313" key="3">
    <source>
        <dbReference type="EMBL" id="GLI57795.1"/>
    </source>
</evidence>